<comment type="caution">
    <text evidence="2">The sequence shown here is derived from an EMBL/GenBank/DDBJ whole genome shotgun (WGS) entry which is preliminary data.</text>
</comment>
<accession>A0A5J4TA74</accession>
<feature type="non-terminal residue" evidence="2">
    <location>
        <position position="70"/>
    </location>
</feature>
<sequence length="70" mass="7625">MGYAMVVLTLCDLAITILTIIKEETGKYLPFISDNESDVAVHSGGNRRLLYAEDITEVHDPTAIPDFGGI</sequence>
<dbReference type="Proteomes" id="UP000324800">
    <property type="component" value="Unassembled WGS sequence"/>
</dbReference>
<proteinExistence type="predicted"/>
<keyword evidence="1" id="KW-0732">Signal</keyword>
<dbReference type="AlphaFoldDB" id="A0A5J4TA74"/>
<reference evidence="2 3" key="1">
    <citation type="submission" date="2019-03" db="EMBL/GenBank/DDBJ databases">
        <title>Single cell metagenomics reveals metabolic interactions within the superorganism composed of flagellate Streblomastix strix and complex community of Bacteroidetes bacteria on its surface.</title>
        <authorList>
            <person name="Treitli S.C."/>
            <person name="Kolisko M."/>
            <person name="Husnik F."/>
            <person name="Keeling P."/>
            <person name="Hampl V."/>
        </authorList>
    </citation>
    <scope>NUCLEOTIDE SEQUENCE [LARGE SCALE GENOMIC DNA]</scope>
    <source>
        <strain evidence="2">ST1C</strain>
    </source>
</reference>
<feature type="signal peptide" evidence="1">
    <location>
        <begin position="1"/>
        <end position="16"/>
    </location>
</feature>
<evidence type="ECO:0000256" key="1">
    <source>
        <dbReference type="SAM" id="SignalP"/>
    </source>
</evidence>
<protein>
    <submittedName>
        <fullName evidence="2">Uncharacterized protein</fullName>
    </submittedName>
</protein>
<evidence type="ECO:0000313" key="2">
    <source>
        <dbReference type="EMBL" id="KAA6354460.1"/>
    </source>
</evidence>
<feature type="chain" id="PRO_5023872666" evidence="1">
    <location>
        <begin position="17"/>
        <end position="70"/>
    </location>
</feature>
<name>A0A5J4TA74_9EUKA</name>
<organism evidence="2 3">
    <name type="scientific">Streblomastix strix</name>
    <dbReference type="NCBI Taxonomy" id="222440"/>
    <lineage>
        <taxon>Eukaryota</taxon>
        <taxon>Metamonada</taxon>
        <taxon>Preaxostyla</taxon>
        <taxon>Oxymonadida</taxon>
        <taxon>Streblomastigidae</taxon>
        <taxon>Streblomastix</taxon>
    </lineage>
</organism>
<gene>
    <name evidence="2" type="ORF">EZS28_050013</name>
</gene>
<evidence type="ECO:0000313" key="3">
    <source>
        <dbReference type="Proteomes" id="UP000324800"/>
    </source>
</evidence>
<dbReference type="EMBL" id="SNRW01036281">
    <property type="protein sequence ID" value="KAA6354460.1"/>
    <property type="molecule type" value="Genomic_DNA"/>
</dbReference>